<dbReference type="EMBL" id="JANGCH010000024">
    <property type="protein sequence ID" value="MCQ5122675.1"/>
    <property type="molecule type" value="Genomic_DNA"/>
</dbReference>
<comment type="subcellular location">
    <subcellularLocation>
        <location evidence="1 6">Cell membrane</location>
        <topology evidence="1 6">Multi-pass membrane protein</topology>
    </subcellularLocation>
</comment>
<feature type="transmembrane region" description="Helical" evidence="6">
    <location>
        <begin position="39"/>
        <end position="64"/>
    </location>
</feature>
<keyword evidence="6" id="KW-0808">Transferase</keyword>
<keyword evidence="4 6" id="KW-1133">Transmembrane helix</keyword>
<accession>A0ABT1SN61</accession>
<evidence type="ECO:0000313" key="7">
    <source>
        <dbReference type="EMBL" id="MCQ5122675.1"/>
    </source>
</evidence>
<keyword evidence="6" id="KW-0046">Antibiotic resistance</keyword>
<evidence type="ECO:0000256" key="6">
    <source>
        <dbReference type="RuleBase" id="RU363042"/>
    </source>
</evidence>
<comment type="caution">
    <text evidence="7">The sequence shown here is derived from an EMBL/GenBank/DDBJ whole genome shotgun (WGS) entry which is preliminary data.</text>
</comment>
<dbReference type="Proteomes" id="UP001524435">
    <property type="component" value="Unassembled WGS sequence"/>
</dbReference>
<evidence type="ECO:0000256" key="2">
    <source>
        <dbReference type="ARBA" id="ARBA00022475"/>
    </source>
</evidence>
<evidence type="ECO:0000256" key="1">
    <source>
        <dbReference type="ARBA" id="ARBA00004651"/>
    </source>
</evidence>
<keyword evidence="6" id="KW-0443">Lipid metabolism</keyword>
<feature type="transmembrane region" description="Helical" evidence="6">
    <location>
        <begin position="290"/>
        <end position="308"/>
    </location>
</feature>
<protein>
    <recommendedName>
        <fullName evidence="6">Phosphatidylglycerol lysyltransferase</fullName>
        <ecNumber evidence="6">2.3.2.3</ecNumber>
    </recommendedName>
    <alternativeName>
        <fullName evidence="6">Lysylphosphatidylglycerol synthase</fullName>
    </alternativeName>
</protein>
<dbReference type="Pfam" id="PF03706">
    <property type="entry name" value="LPG_synthase_TM"/>
    <property type="match status" value="1"/>
</dbReference>
<name>A0ABT1SN61_9FIRM</name>
<feature type="transmembrane region" description="Helical" evidence="6">
    <location>
        <begin position="236"/>
        <end position="256"/>
    </location>
</feature>
<dbReference type="RefSeq" id="WP_256198350.1">
    <property type="nucleotide sequence ID" value="NZ_JANGCH010000024.1"/>
</dbReference>
<comment type="function">
    <text evidence="6">Catalyzes the transfer of a lysyl group from L-lysyl-tRNA(Lys) to membrane-bound phosphatidylglycerol (PG), which produces lysylphosphatidylglycerol (LPG), a major component of the bacterial membrane with a positive net charge. LPG synthesis contributes to bacterial virulence as it is involved in the resistance mechanism against cationic antimicrobial peptides (CAMP) produces by the host's immune system (defensins, cathelicidins) and by the competing microorganisms.</text>
</comment>
<keyword evidence="3 6" id="KW-0812">Transmembrane</keyword>
<evidence type="ECO:0000256" key="3">
    <source>
        <dbReference type="ARBA" id="ARBA00022692"/>
    </source>
</evidence>
<sequence length="325" mass="38223">MVKKISYFIFMMILFYFLSRIITQIPFRQCIAQLQTISLLWFPFILIYLFVLLLLDASSCYLYLRSIQPLSFIRYLYIDTMNHLLELIVFPPIPDSILLTQQHRLHIPLSTSLCVLLWERYLNAIPQIGISFLPLLLLSKWMHATHPTLYLPILSIVFGMILLFALNAGLILLPQYAKGKFAWLMQAQDVLAHLWQQKKIMFYQLCIHLCYLILKHSVLIWCACMLQLPLSFEQAIFYFLLSILCDLLMMVIPMVGKHGIAEAVFLFLFASVFQDTTLFSMMLLWRICTFYAPVFFYLCLVGIIHVRIKQEHSDHFAAFVKRKRK</sequence>
<feature type="transmembrane region" description="Helical" evidence="6">
    <location>
        <begin position="149"/>
        <end position="173"/>
    </location>
</feature>
<gene>
    <name evidence="6" type="primary">mprF</name>
    <name evidence="7" type="ORF">NE663_10480</name>
</gene>
<keyword evidence="2" id="KW-1003">Cell membrane</keyword>
<feature type="transmembrane region" description="Helical" evidence="6">
    <location>
        <begin position="205"/>
        <end position="230"/>
    </location>
</feature>
<evidence type="ECO:0000256" key="4">
    <source>
        <dbReference type="ARBA" id="ARBA00022989"/>
    </source>
</evidence>
<evidence type="ECO:0000313" key="8">
    <source>
        <dbReference type="Proteomes" id="UP001524435"/>
    </source>
</evidence>
<feature type="transmembrane region" description="Helical" evidence="6">
    <location>
        <begin position="7"/>
        <end position="27"/>
    </location>
</feature>
<keyword evidence="8" id="KW-1185">Reference proteome</keyword>
<evidence type="ECO:0000256" key="5">
    <source>
        <dbReference type="ARBA" id="ARBA00023136"/>
    </source>
</evidence>
<dbReference type="InterPro" id="IPR022791">
    <property type="entry name" value="L-PG_synthase/AglD"/>
</dbReference>
<comment type="catalytic activity">
    <reaction evidence="6">
        <text>L-lysyl-tRNA(Lys) + a 1,2-diacyl-sn-glycero-3-phospho-(1'-sn-glycerol) = a 1,2-diacyl-sn-glycero-3-phospho-1'-(3'-O-L-lysyl)-sn-glycerol + tRNA(Lys)</text>
        <dbReference type="Rhea" id="RHEA:10668"/>
        <dbReference type="Rhea" id="RHEA-COMP:9696"/>
        <dbReference type="Rhea" id="RHEA-COMP:9697"/>
        <dbReference type="ChEBI" id="CHEBI:64716"/>
        <dbReference type="ChEBI" id="CHEBI:75792"/>
        <dbReference type="ChEBI" id="CHEBI:78442"/>
        <dbReference type="ChEBI" id="CHEBI:78529"/>
        <dbReference type="EC" id="2.3.2.3"/>
    </reaction>
</comment>
<organism evidence="7 8">
    <name type="scientific">Massilicoli timonensis</name>
    <dbReference type="NCBI Taxonomy" id="2015901"/>
    <lineage>
        <taxon>Bacteria</taxon>
        <taxon>Bacillati</taxon>
        <taxon>Bacillota</taxon>
        <taxon>Erysipelotrichia</taxon>
        <taxon>Erysipelotrichales</taxon>
        <taxon>Erysipelotrichaceae</taxon>
        <taxon>Massilicoli</taxon>
    </lineage>
</organism>
<reference evidence="7 8" key="1">
    <citation type="submission" date="2022-06" db="EMBL/GenBank/DDBJ databases">
        <title>Isolation of gut microbiota from human fecal samples.</title>
        <authorList>
            <person name="Pamer E.G."/>
            <person name="Barat B."/>
            <person name="Waligurski E."/>
            <person name="Medina S."/>
            <person name="Paddock L."/>
            <person name="Mostad J."/>
        </authorList>
    </citation>
    <scope>NUCLEOTIDE SEQUENCE [LARGE SCALE GENOMIC DNA]</scope>
    <source>
        <strain evidence="7 8">DFI.6.1</strain>
    </source>
</reference>
<dbReference type="EC" id="2.3.2.3" evidence="6"/>
<proteinExistence type="inferred from homology"/>
<keyword evidence="5 6" id="KW-0472">Membrane</keyword>
<comment type="similarity">
    <text evidence="6">Belongs to the LPG synthase family.</text>
</comment>